<proteinExistence type="predicted"/>
<protein>
    <submittedName>
        <fullName evidence="1">Uncharacterized protein</fullName>
    </submittedName>
</protein>
<organism evidence="1 2">
    <name type="scientific">Trifolium pratense</name>
    <name type="common">Red clover</name>
    <dbReference type="NCBI Taxonomy" id="57577"/>
    <lineage>
        <taxon>Eukaryota</taxon>
        <taxon>Viridiplantae</taxon>
        <taxon>Streptophyta</taxon>
        <taxon>Embryophyta</taxon>
        <taxon>Tracheophyta</taxon>
        <taxon>Spermatophyta</taxon>
        <taxon>Magnoliopsida</taxon>
        <taxon>eudicotyledons</taxon>
        <taxon>Gunneridae</taxon>
        <taxon>Pentapetalae</taxon>
        <taxon>rosids</taxon>
        <taxon>fabids</taxon>
        <taxon>Fabales</taxon>
        <taxon>Fabaceae</taxon>
        <taxon>Papilionoideae</taxon>
        <taxon>50 kb inversion clade</taxon>
        <taxon>NPAAA clade</taxon>
        <taxon>Hologalegina</taxon>
        <taxon>IRL clade</taxon>
        <taxon>Trifolieae</taxon>
        <taxon>Trifolium</taxon>
    </lineage>
</organism>
<dbReference type="EMBL" id="CASHSV030000513">
    <property type="protein sequence ID" value="CAJ2666177.1"/>
    <property type="molecule type" value="Genomic_DNA"/>
</dbReference>
<sequence length="404" mass="45770">MDDLQRQQNLMLYQILQQSFLEMIDLCFTILIIVSHSSMWFYENNCIKQQPVDREGLRGEFLECLINRDDAVCVNHLRMDIRSFRILCCLLRNEGKLKEDGLVCIEEQVAIFLHILAHHSKNSVIKFLFKRSGETVSRYFNLVLNGILRLHETLLKAPEPVPEDCLDERWKLFKNCLGALDGTHIQVNVPAIDKPRYRNRKGDISTNVLGVCSRDMQFIYVMPGWEGSASDSRVLRDAISRTNGLHVPTEGATGKGVAPPADNVEEIDKEDEDQGNDEENEIGMTQSPSINQSKRKADIMEIQFGKRNKGASIIAQSISKLGKSFGSIIEKSSKNMCEAANRLGFGKDLVDDSRNLMAELEKMEITEQERFIAADKILSVPHRLHIFMGCHDATRLAFVKSLIG</sequence>
<evidence type="ECO:0000313" key="1">
    <source>
        <dbReference type="EMBL" id="CAJ2666177.1"/>
    </source>
</evidence>
<accession>A0ACB0LCB0</accession>
<dbReference type="Proteomes" id="UP001177021">
    <property type="component" value="Unassembled WGS sequence"/>
</dbReference>
<comment type="caution">
    <text evidence="1">The sequence shown here is derived from an EMBL/GenBank/DDBJ whole genome shotgun (WGS) entry which is preliminary data.</text>
</comment>
<keyword evidence="2" id="KW-1185">Reference proteome</keyword>
<gene>
    <name evidence="1" type="ORF">MILVUS5_LOCUS31015</name>
</gene>
<evidence type="ECO:0000313" key="2">
    <source>
        <dbReference type="Proteomes" id="UP001177021"/>
    </source>
</evidence>
<name>A0ACB0LCB0_TRIPR</name>
<reference evidence="1" key="1">
    <citation type="submission" date="2023-10" db="EMBL/GenBank/DDBJ databases">
        <authorList>
            <person name="Rodriguez Cubillos JULIANA M."/>
            <person name="De Vega J."/>
        </authorList>
    </citation>
    <scope>NUCLEOTIDE SEQUENCE</scope>
</reference>